<organism evidence="1 2">
    <name type="scientific">Shewanella litorisediminis</name>
    <dbReference type="NCBI Taxonomy" id="1173586"/>
    <lineage>
        <taxon>Bacteria</taxon>
        <taxon>Pseudomonadati</taxon>
        <taxon>Pseudomonadota</taxon>
        <taxon>Gammaproteobacteria</taxon>
        <taxon>Alteromonadales</taxon>
        <taxon>Shewanellaceae</taxon>
        <taxon>Shewanella</taxon>
    </lineage>
</organism>
<name>A0ABX7G4M2_9GAMM</name>
<dbReference type="RefSeq" id="WP_203325816.1">
    <property type="nucleotide sequence ID" value="NZ_CP069213.1"/>
</dbReference>
<dbReference type="Proteomes" id="UP000596252">
    <property type="component" value="Chromosome"/>
</dbReference>
<keyword evidence="2" id="KW-1185">Reference proteome</keyword>
<sequence>MSGSEIFWYRYEPADCKRVCSLSQDKLFISDPEKFNDPFDISDEMLQRPDGNVEKSSDWRRLESTFLNGSLTEASLWTSPLFPNKFEELVSDVQSETELGGWPSLAGAIRENLQSFGVQCFSRDWRIPLCWAHYSSACKGFVIEYEAQELTIAGGNLGSCHFHDVAYTSEPLSIGLAECLAVPNATLRRLLATKSPVWAYEKEVRLVHYKIKGDFAAMPAGLSIKSLIAGSHADKPMLQILREKAESLKVELYQVKMKHDGSFTKKLVD</sequence>
<dbReference type="Pfam" id="PF11185">
    <property type="entry name" value="DUF2971"/>
    <property type="match status" value="1"/>
</dbReference>
<reference evidence="1 2" key="1">
    <citation type="journal article" date="2012" name="Antonie Van Leeuwenhoek">
        <title>Shewanella litorisediminis sp. nov., a gammaproteobacterium isolated from a tidal flat sediment.</title>
        <authorList>
            <person name="Lee M.H."/>
            <person name="Yoon J.H."/>
        </authorList>
    </citation>
    <scope>NUCLEOTIDE SEQUENCE [LARGE SCALE GENOMIC DNA]</scope>
    <source>
        <strain evidence="1 2">SMK1-12</strain>
    </source>
</reference>
<dbReference type="InterPro" id="IPR021352">
    <property type="entry name" value="DUF2971"/>
</dbReference>
<evidence type="ECO:0000313" key="1">
    <source>
        <dbReference type="EMBL" id="QRH02195.1"/>
    </source>
</evidence>
<accession>A0ABX7G4M2</accession>
<gene>
    <name evidence="1" type="ORF">JQC75_01855</name>
</gene>
<dbReference type="EMBL" id="CP069213">
    <property type="protein sequence ID" value="QRH02195.1"/>
    <property type="molecule type" value="Genomic_DNA"/>
</dbReference>
<proteinExistence type="predicted"/>
<protein>
    <submittedName>
        <fullName evidence="1">DUF2971 domain-containing protein</fullName>
    </submittedName>
</protein>
<evidence type="ECO:0000313" key="2">
    <source>
        <dbReference type="Proteomes" id="UP000596252"/>
    </source>
</evidence>